<dbReference type="AlphaFoldDB" id="A0A0V0Z0F1"/>
<name>A0A0V0Z0F1_TRISP</name>
<reference evidence="1 2" key="1">
    <citation type="submission" date="2015-01" db="EMBL/GenBank/DDBJ databases">
        <title>Evolution of Trichinella species and genotypes.</title>
        <authorList>
            <person name="Korhonen P.K."/>
            <person name="Edoardo P."/>
            <person name="Giuseppe L.R."/>
            <person name="Gasser R.B."/>
        </authorList>
    </citation>
    <scope>NUCLEOTIDE SEQUENCE [LARGE SCALE GENOMIC DNA]</scope>
    <source>
        <strain evidence="1">ISS3</strain>
    </source>
</reference>
<comment type="caution">
    <text evidence="1">The sequence shown here is derived from an EMBL/GenBank/DDBJ whole genome shotgun (WGS) entry which is preliminary data.</text>
</comment>
<gene>
    <name evidence="1" type="ORF">T01_7242</name>
</gene>
<proteinExistence type="predicted"/>
<evidence type="ECO:0000313" key="2">
    <source>
        <dbReference type="Proteomes" id="UP000054776"/>
    </source>
</evidence>
<evidence type="ECO:0000313" key="1">
    <source>
        <dbReference type="EMBL" id="KRY06009.1"/>
    </source>
</evidence>
<dbReference type="InParanoid" id="A0A0V0Z0F1"/>
<protein>
    <submittedName>
        <fullName evidence="1">Uncharacterized protein</fullName>
    </submittedName>
</protein>
<dbReference type="EMBL" id="JYDH01003328">
    <property type="protein sequence ID" value="KRY06009.1"/>
    <property type="molecule type" value="Genomic_DNA"/>
</dbReference>
<dbReference type="Proteomes" id="UP000054776">
    <property type="component" value="Unassembled WGS sequence"/>
</dbReference>
<accession>A0A0V0Z0F1</accession>
<organism evidence="1 2">
    <name type="scientific">Trichinella spiralis</name>
    <name type="common">Trichina worm</name>
    <dbReference type="NCBI Taxonomy" id="6334"/>
    <lineage>
        <taxon>Eukaryota</taxon>
        <taxon>Metazoa</taxon>
        <taxon>Ecdysozoa</taxon>
        <taxon>Nematoda</taxon>
        <taxon>Enoplea</taxon>
        <taxon>Dorylaimia</taxon>
        <taxon>Trichinellida</taxon>
        <taxon>Trichinellidae</taxon>
        <taxon>Trichinella</taxon>
    </lineage>
</organism>
<sequence>MLPIATVRNRFLMRQNIWLKLASGQLKVHVSYCKGGFRKTIFQ</sequence>
<keyword evidence="2" id="KW-1185">Reference proteome</keyword>